<dbReference type="GO" id="GO:0032259">
    <property type="term" value="P:methylation"/>
    <property type="evidence" value="ECO:0007669"/>
    <property type="project" value="UniProtKB-KW"/>
</dbReference>
<dbReference type="InterPro" id="IPR029063">
    <property type="entry name" value="SAM-dependent_MTases_sf"/>
</dbReference>
<dbReference type="Gene3D" id="3.40.50.150">
    <property type="entry name" value="Vaccinia Virus protein VP39"/>
    <property type="match status" value="1"/>
</dbReference>
<dbReference type="Pfam" id="PF13489">
    <property type="entry name" value="Methyltransf_23"/>
    <property type="match status" value="1"/>
</dbReference>
<sequence length="256" mass="29362">MSIFYTKRFYLRDYLRTSRSAQVVIPILIDAYKNGLQSVIDIGCGRGVWLDEFKKLGVVKVKGRDGPWVQGANPLINDVEFEATDLSTPYTEPKKFDLAMTLEVAEHIDEENADTFVDSLAKLSDTIMFSAAIEGQGGQHHVNEHPLAYWIKKFAKHGFRPFDPIRPRVWEDDEVCWWYRQNIVIFCREGSVMEARWQELHLSAPHTFDLAHPVGFQQKADLANWFSPEEYIGLWFARTKCKLLGKPKGGTPSLQP</sequence>
<dbReference type="SUPFAM" id="SSF53335">
    <property type="entry name" value="S-adenosyl-L-methionine-dependent methyltransferases"/>
    <property type="match status" value="1"/>
</dbReference>
<reference evidence="1 2" key="1">
    <citation type="submission" date="2024-09" db="EMBL/GenBank/DDBJ databases">
        <authorList>
            <person name="Sun Q."/>
            <person name="Mori K."/>
        </authorList>
    </citation>
    <scope>NUCLEOTIDE SEQUENCE [LARGE SCALE GENOMIC DNA]</scope>
    <source>
        <strain evidence="1 2">NCAIM B.02537</strain>
    </source>
</reference>
<organism evidence="1 2">
    <name type="scientific">Novosphingobium aquiterrae</name>
    <dbReference type="NCBI Taxonomy" id="624388"/>
    <lineage>
        <taxon>Bacteria</taxon>
        <taxon>Pseudomonadati</taxon>
        <taxon>Pseudomonadota</taxon>
        <taxon>Alphaproteobacteria</taxon>
        <taxon>Sphingomonadales</taxon>
        <taxon>Sphingomonadaceae</taxon>
        <taxon>Novosphingobium</taxon>
    </lineage>
</organism>
<dbReference type="RefSeq" id="WP_379481622.1">
    <property type="nucleotide sequence ID" value="NZ_JBHLTL010000006.1"/>
</dbReference>
<keyword evidence="1" id="KW-0808">Transferase</keyword>
<gene>
    <name evidence="1" type="ORF">ACFFF7_12185</name>
</gene>
<accession>A0ABV6PK12</accession>
<name>A0ABV6PK12_9SPHN</name>
<keyword evidence="1" id="KW-0489">Methyltransferase</keyword>
<evidence type="ECO:0000313" key="2">
    <source>
        <dbReference type="Proteomes" id="UP001589943"/>
    </source>
</evidence>
<dbReference type="GO" id="GO:0008168">
    <property type="term" value="F:methyltransferase activity"/>
    <property type="evidence" value="ECO:0007669"/>
    <property type="project" value="UniProtKB-KW"/>
</dbReference>
<keyword evidence="2" id="KW-1185">Reference proteome</keyword>
<dbReference type="Proteomes" id="UP001589943">
    <property type="component" value="Unassembled WGS sequence"/>
</dbReference>
<evidence type="ECO:0000313" key="1">
    <source>
        <dbReference type="EMBL" id="MFC0590176.1"/>
    </source>
</evidence>
<proteinExistence type="predicted"/>
<protein>
    <submittedName>
        <fullName evidence="1">Methyltransferase domain-containing protein</fullName>
    </submittedName>
</protein>
<comment type="caution">
    <text evidence="1">The sequence shown here is derived from an EMBL/GenBank/DDBJ whole genome shotgun (WGS) entry which is preliminary data.</text>
</comment>
<dbReference type="EMBL" id="JBHLTL010000006">
    <property type="protein sequence ID" value="MFC0590176.1"/>
    <property type="molecule type" value="Genomic_DNA"/>
</dbReference>